<feature type="region of interest" description="Disordered" evidence="1">
    <location>
        <begin position="71"/>
        <end position="107"/>
    </location>
</feature>
<keyword evidence="3" id="KW-1185">Reference proteome</keyword>
<evidence type="ECO:0000313" key="2">
    <source>
        <dbReference type="EMBL" id="KAK1841305.1"/>
    </source>
</evidence>
<reference evidence="2" key="1">
    <citation type="submission" date="2023-01" db="EMBL/GenBank/DDBJ databases">
        <title>Colletotrichum chrysophilum M932 genome sequence.</title>
        <authorList>
            <person name="Baroncelli R."/>
        </authorList>
    </citation>
    <scope>NUCLEOTIDE SEQUENCE</scope>
    <source>
        <strain evidence="2">M932</strain>
    </source>
</reference>
<protein>
    <submittedName>
        <fullName evidence="2">Uncharacterized protein</fullName>
    </submittedName>
</protein>
<dbReference type="EMBL" id="JAQOWY010000491">
    <property type="protein sequence ID" value="KAK1841305.1"/>
    <property type="molecule type" value="Genomic_DNA"/>
</dbReference>
<feature type="compositionally biased region" description="Low complexity" evidence="1">
    <location>
        <begin position="72"/>
        <end position="87"/>
    </location>
</feature>
<evidence type="ECO:0000313" key="3">
    <source>
        <dbReference type="Proteomes" id="UP001243330"/>
    </source>
</evidence>
<feature type="region of interest" description="Disordered" evidence="1">
    <location>
        <begin position="21"/>
        <end position="40"/>
    </location>
</feature>
<proteinExistence type="predicted"/>
<evidence type="ECO:0000256" key="1">
    <source>
        <dbReference type="SAM" id="MobiDB-lite"/>
    </source>
</evidence>
<feature type="compositionally biased region" description="Basic and acidic residues" evidence="1">
    <location>
        <begin position="29"/>
        <end position="40"/>
    </location>
</feature>
<accession>A0AAD9EAD2</accession>
<gene>
    <name evidence="2" type="ORF">CCHR01_16074</name>
</gene>
<comment type="caution">
    <text evidence="2">The sequence shown here is derived from an EMBL/GenBank/DDBJ whole genome shotgun (WGS) entry which is preliminary data.</text>
</comment>
<dbReference type="Proteomes" id="UP001243330">
    <property type="component" value="Unassembled WGS sequence"/>
</dbReference>
<name>A0AAD9EAD2_9PEZI</name>
<dbReference type="AlphaFoldDB" id="A0AAD9EAD2"/>
<organism evidence="2 3">
    <name type="scientific">Colletotrichum chrysophilum</name>
    <dbReference type="NCBI Taxonomy" id="1836956"/>
    <lineage>
        <taxon>Eukaryota</taxon>
        <taxon>Fungi</taxon>
        <taxon>Dikarya</taxon>
        <taxon>Ascomycota</taxon>
        <taxon>Pezizomycotina</taxon>
        <taxon>Sordariomycetes</taxon>
        <taxon>Hypocreomycetidae</taxon>
        <taxon>Glomerellales</taxon>
        <taxon>Glomerellaceae</taxon>
        <taxon>Colletotrichum</taxon>
        <taxon>Colletotrichum gloeosporioides species complex</taxon>
    </lineage>
</organism>
<sequence>MNLFPARFLLASLLEARERKMRTKRRAEKRVGNRESAGETRVEISCPPSFFSNQARISVEPSPTSANFQLFQLPSRRPLVPSSSPRQVSKRRTPLPAQPAKAKPKKD</sequence>